<dbReference type="InterPro" id="IPR016040">
    <property type="entry name" value="NAD(P)-bd_dom"/>
</dbReference>
<evidence type="ECO:0000313" key="3">
    <source>
        <dbReference type="Proteomes" id="UP000612282"/>
    </source>
</evidence>
<protein>
    <submittedName>
        <fullName evidence="2">NAD-dependent nucleoside diphosphate-sugar epimerase/dehydratase</fullName>
    </submittedName>
</protein>
<name>A0ABQ3XKP4_9ACTN</name>
<dbReference type="EMBL" id="BOMG01000094">
    <property type="protein sequence ID" value="GID59072.1"/>
    <property type="molecule type" value="Genomic_DNA"/>
</dbReference>
<dbReference type="PANTHER" id="PTHR12126:SF11">
    <property type="entry name" value="NADH DEHYDROGENASE [UBIQUINONE] 1 ALPHA SUBCOMPLEX SUBUNIT 9, MITOCHONDRIAL"/>
    <property type="match status" value="1"/>
</dbReference>
<reference evidence="2 3" key="1">
    <citation type="submission" date="2021-01" db="EMBL/GenBank/DDBJ databases">
        <title>Whole genome shotgun sequence of Actinoplanes couchii NBRC 106145.</title>
        <authorList>
            <person name="Komaki H."/>
            <person name="Tamura T."/>
        </authorList>
    </citation>
    <scope>NUCLEOTIDE SEQUENCE [LARGE SCALE GENOMIC DNA]</scope>
    <source>
        <strain evidence="2 3">NBRC 106145</strain>
    </source>
</reference>
<feature type="domain" description="NAD(P)-binding" evidence="1">
    <location>
        <begin position="12"/>
        <end position="199"/>
    </location>
</feature>
<dbReference type="PANTHER" id="PTHR12126">
    <property type="entry name" value="NADH-UBIQUINONE OXIDOREDUCTASE 39 KDA SUBUNIT-RELATED"/>
    <property type="match status" value="1"/>
</dbReference>
<evidence type="ECO:0000313" key="2">
    <source>
        <dbReference type="EMBL" id="GID59072.1"/>
    </source>
</evidence>
<dbReference type="Proteomes" id="UP000612282">
    <property type="component" value="Unassembled WGS sequence"/>
</dbReference>
<evidence type="ECO:0000259" key="1">
    <source>
        <dbReference type="Pfam" id="PF13460"/>
    </source>
</evidence>
<dbReference type="RefSeq" id="WP_203804760.1">
    <property type="nucleotide sequence ID" value="NZ_BAAAQE010000094.1"/>
</dbReference>
<dbReference type="InterPro" id="IPR051207">
    <property type="entry name" value="ComplexI_NDUFA9_subunit"/>
</dbReference>
<proteinExistence type="predicted"/>
<organism evidence="2 3">
    <name type="scientific">Actinoplanes couchii</name>
    <dbReference type="NCBI Taxonomy" id="403638"/>
    <lineage>
        <taxon>Bacteria</taxon>
        <taxon>Bacillati</taxon>
        <taxon>Actinomycetota</taxon>
        <taxon>Actinomycetes</taxon>
        <taxon>Micromonosporales</taxon>
        <taxon>Micromonosporaceae</taxon>
        <taxon>Actinoplanes</taxon>
    </lineage>
</organism>
<dbReference type="InterPro" id="IPR036291">
    <property type="entry name" value="NAD(P)-bd_dom_sf"/>
</dbReference>
<accession>A0ABQ3XKP4</accession>
<dbReference type="SUPFAM" id="SSF51735">
    <property type="entry name" value="NAD(P)-binding Rossmann-fold domains"/>
    <property type="match status" value="1"/>
</dbReference>
<dbReference type="Gene3D" id="3.40.50.720">
    <property type="entry name" value="NAD(P)-binding Rossmann-like Domain"/>
    <property type="match status" value="1"/>
</dbReference>
<keyword evidence="3" id="KW-1185">Reference proteome</keyword>
<gene>
    <name evidence="2" type="ORF">Aco03nite_074760</name>
</gene>
<comment type="caution">
    <text evidence="2">The sequence shown here is derived from an EMBL/GenBank/DDBJ whole genome shotgun (WGS) entry which is preliminary data.</text>
</comment>
<sequence length="305" mass="32538">MQQDDRPVLVLGGTGFLGRRLVAALKTAGHRVRCLVRDPSRAPEGVAIVAGDMLDPVAVAAATEGTRAVYFCVHTLSKQVSDGDFMDIEQAGLRNVLDAAHRHGVRRMLYVTAIGTAPDAGSSWGRGRARTERMLFDSGLDVTVLRPGMIVGLGGDGFGMVARGARSAVTVLLASRTQRFRTVWVDDLASALVEVLDEPRSYGRHFDVGSDDVLTIGEMMDSAADHLGRRHPIRIHLPRRVIAGVAPLIERVAGMPRGAVAGFVGPGADADMIGDTTEIRRLLPRAPRGYREAMVSSLSGPGSSE</sequence>
<dbReference type="Pfam" id="PF13460">
    <property type="entry name" value="NAD_binding_10"/>
    <property type="match status" value="1"/>
</dbReference>